<dbReference type="RefSeq" id="WP_084843018.1">
    <property type="nucleotide sequence ID" value="NZ_ARYN01000019.1"/>
</dbReference>
<evidence type="ECO:0000313" key="4">
    <source>
        <dbReference type="EMBL" id="ORL44049.1"/>
    </source>
</evidence>
<dbReference type="InterPro" id="IPR006860">
    <property type="entry name" value="FecR"/>
</dbReference>
<evidence type="ECO:0000259" key="3">
    <source>
        <dbReference type="Pfam" id="PF16344"/>
    </source>
</evidence>
<dbReference type="EMBL" id="ARYN01000019">
    <property type="protein sequence ID" value="ORL44049.1"/>
    <property type="molecule type" value="Genomic_DNA"/>
</dbReference>
<dbReference type="InterPro" id="IPR012373">
    <property type="entry name" value="Ferrdict_sens_TM"/>
</dbReference>
<dbReference type="PANTHER" id="PTHR30273">
    <property type="entry name" value="PERIPLASMIC SIGNAL SENSOR AND SIGMA FACTOR ACTIVATOR FECR-RELATED"/>
    <property type="match status" value="1"/>
</dbReference>
<dbReference type="InterPro" id="IPR032508">
    <property type="entry name" value="FecR_C"/>
</dbReference>
<evidence type="ECO:0000256" key="1">
    <source>
        <dbReference type="SAM" id="Phobius"/>
    </source>
</evidence>
<feature type="transmembrane region" description="Helical" evidence="1">
    <location>
        <begin position="80"/>
        <end position="99"/>
    </location>
</feature>
<keyword evidence="5" id="KW-1185">Reference proteome</keyword>
<protein>
    <submittedName>
        <fullName evidence="4">Anti-FecI sigma factor FecR</fullName>
    </submittedName>
</protein>
<organism evidence="4 5">
    <name type="scientific">Zunongwangia atlantica 22II14-10F7</name>
    <dbReference type="NCBI Taxonomy" id="1185767"/>
    <lineage>
        <taxon>Bacteria</taxon>
        <taxon>Pseudomonadati</taxon>
        <taxon>Bacteroidota</taxon>
        <taxon>Flavobacteriia</taxon>
        <taxon>Flavobacteriales</taxon>
        <taxon>Flavobacteriaceae</taxon>
        <taxon>Zunongwangia</taxon>
    </lineage>
</organism>
<dbReference type="Pfam" id="PF16344">
    <property type="entry name" value="FecR_C"/>
    <property type="match status" value="1"/>
</dbReference>
<comment type="caution">
    <text evidence="4">The sequence shown here is derived from an EMBL/GenBank/DDBJ whole genome shotgun (WGS) entry which is preliminary data.</text>
</comment>
<keyword evidence="1" id="KW-0812">Transmembrane</keyword>
<feature type="domain" description="FecR protein" evidence="2">
    <location>
        <begin position="168"/>
        <end position="263"/>
    </location>
</feature>
<keyword evidence="1" id="KW-0472">Membrane</keyword>
<proteinExistence type="predicted"/>
<reference evidence="4 5" key="1">
    <citation type="submission" date="2013-04" db="EMBL/GenBank/DDBJ databases">
        <title>Zunongwangia sp. 22II14-10F7 Genome Sequencing.</title>
        <authorList>
            <person name="Lai Q."/>
            <person name="Shao Z."/>
        </authorList>
    </citation>
    <scope>NUCLEOTIDE SEQUENCE [LARGE SCALE GENOMIC DNA]</scope>
    <source>
        <strain evidence="4 5">22II14-10F7</strain>
    </source>
</reference>
<dbReference type="Proteomes" id="UP000192746">
    <property type="component" value="Unassembled WGS sequence"/>
</dbReference>
<accession>A0A1Y1SZ72</accession>
<dbReference type="AlphaFoldDB" id="A0A1Y1SZ72"/>
<feature type="domain" description="Protein FecR C-terminal" evidence="3">
    <location>
        <begin position="307"/>
        <end position="376"/>
    </location>
</feature>
<evidence type="ECO:0000313" key="5">
    <source>
        <dbReference type="Proteomes" id="UP000192746"/>
    </source>
</evidence>
<dbReference type="OrthoDB" id="651134at2"/>
<dbReference type="FunFam" id="2.60.120.1440:FF:000001">
    <property type="entry name" value="Putative anti-sigma factor"/>
    <property type="match status" value="1"/>
</dbReference>
<keyword evidence="1" id="KW-1133">Transmembrane helix</keyword>
<name>A0A1Y1SZ72_9FLAO</name>
<gene>
    <name evidence="4" type="ORF">IIF7_17697</name>
</gene>
<dbReference type="STRING" id="1185767.IIF7_17697"/>
<dbReference type="Pfam" id="PF04773">
    <property type="entry name" value="FecR"/>
    <property type="match status" value="1"/>
</dbReference>
<evidence type="ECO:0000259" key="2">
    <source>
        <dbReference type="Pfam" id="PF04773"/>
    </source>
</evidence>
<dbReference type="PANTHER" id="PTHR30273:SF2">
    <property type="entry name" value="PROTEIN FECR"/>
    <property type="match status" value="1"/>
</dbReference>
<dbReference type="GO" id="GO:0016989">
    <property type="term" value="F:sigma factor antagonist activity"/>
    <property type="evidence" value="ECO:0007669"/>
    <property type="project" value="TreeGrafter"/>
</dbReference>
<sequence>MEDLIIKYLTNSINDKELRILYNWIQEDNNKQLFKSYVKSNYQIDLLHLPDAEFTYNKIDRTINSPKASKVINIYRKNKWLTYSVASILIIVLATTLFFQTENNSAATIIPAEQAPITIQLNNGEEIKISENDNSINVGGKKIANQNSSNNSLSYLGNEQGTETEYNTIKIPYGKKYQLVLADSTIVHLNSGASLKFPVAFNGNTRKVVLTGEAFFEVSKNKSKPFIVESNKIAVEVLGTKFNMSEYSSRNTSEVVLVEGAVNMKGKGESQNQLLSPGEMGTFNQNSKTLKKEKVDTELYTSWLYGKLIFRNKSFDEILNSLERKFNVEFEVENEKLEKSEFNATFDKDVSLDKMLFYFEQAYDIKYTVKNNKIIIK</sequence>
<dbReference type="Gene3D" id="2.60.120.1440">
    <property type="match status" value="1"/>
</dbReference>
<dbReference type="Gene3D" id="3.55.50.30">
    <property type="match status" value="1"/>
</dbReference>